<dbReference type="Proteomes" id="UP000054771">
    <property type="component" value="Unassembled WGS sequence"/>
</dbReference>
<feature type="domain" description="Protein kinase" evidence="1">
    <location>
        <begin position="247"/>
        <end position="545"/>
    </location>
</feature>
<dbReference type="InterPro" id="IPR011009">
    <property type="entry name" value="Kinase-like_dom_sf"/>
</dbReference>
<dbReference type="PROSITE" id="PS50011">
    <property type="entry name" value="PROTEIN_KINASE_DOM"/>
    <property type="match status" value="1"/>
</dbReference>
<dbReference type="InterPro" id="IPR000719">
    <property type="entry name" value="Prot_kinase_dom"/>
</dbReference>
<dbReference type="EMBL" id="CDMC01000003">
    <property type="protein sequence ID" value="CEL02572.1"/>
    <property type="molecule type" value="Genomic_DNA"/>
</dbReference>
<keyword evidence="3" id="KW-1185">Reference proteome</keyword>
<dbReference type="OrthoDB" id="1911848at2759"/>
<dbReference type="GO" id="GO:0004672">
    <property type="term" value="F:protein kinase activity"/>
    <property type="evidence" value="ECO:0007669"/>
    <property type="project" value="InterPro"/>
</dbReference>
<evidence type="ECO:0000313" key="2">
    <source>
        <dbReference type="EMBL" id="CEL02572.1"/>
    </source>
</evidence>
<dbReference type="InterPro" id="IPR056002">
    <property type="entry name" value="DUF7580"/>
</dbReference>
<gene>
    <name evidence="2" type="ORF">ASPCAL03740</name>
</gene>
<dbReference type="GO" id="GO:0005524">
    <property type="term" value="F:ATP binding"/>
    <property type="evidence" value="ECO:0007669"/>
    <property type="project" value="InterPro"/>
</dbReference>
<name>A0A0U5C447_ASPCI</name>
<dbReference type="STRING" id="454130.A0A0U5C447"/>
<dbReference type="PANTHER" id="PTHR37542">
    <property type="entry name" value="HELO DOMAIN-CONTAINING PROTEIN-RELATED"/>
    <property type="match status" value="1"/>
</dbReference>
<dbReference type="InterPro" id="IPR038305">
    <property type="entry name" value="HeLo_sf"/>
</dbReference>
<organism evidence="2 3">
    <name type="scientific">Aspergillus calidoustus</name>
    <dbReference type="NCBI Taxonomy" id="454130"/>
    <lineage>
        <taxon>Eukaryota</taxon>
        <taxon>Fungi</taxon>
        <taxon>Dikarya</taxon>
        <taxon>Ascomycota</taxon>
        <taxon>Pezizomycotina</taxon>
        <taxon>Eurotiomycetes</taxon>
        <taxon>Eurotiomycetidae</taxon>
        <taxon>Eurotiales</taxon>
        <taxon>Aspergillaceae</taxon>
        <taxon>Aspergillus</taxon>
        <taxon>Aspergillus subgen. Nidulantes</taxon>
    </lineage>
</organism>
<reference evidence="3" key="1">
    <citation type="journal article" date="2016" name="Genome Announc.">
        <title>Draft genome sequences of fungus Aspergillus calidoustus.</title>
        <authorList>
            <person name="Horn F."/>
            <person name="Linde J."/>
            <person name="Mattern D.J."/>
            <person name="Walther G."/>
            <person name="Guthke R."/>
            <person name="Scherlach K."/>
            <person name="Martin K."/>
            <person name="Brakhage A.A."/>
            <person name="Petzke L."/>
            <person name="Valiante V."/>
        </authorList>
    </citation>
    <scope>NUCLEOTIDE SEQUENCE [LARGE SCALE GENOMIC DNA]</scope>
    <source>
        <strain evidence="3">SF006504</strain>
    </source>
</reference>
<dbReference type="SUPFAM" id="SSF56112">
    <property type="entry name" value="Protein kinase-like (PK-like)"/>
    <property type="match status" value="1"/>
</dbReference>
<proteinExistence type="predicted"/>
<dbReference type="Pfam" id="PF24476">
    <property type="entry name" value="DUF7580"/>
    <property type="match status" value="1"/>
</dbReference>
<dbReference type="PANTHER" id="PTHR37542:SF3">
    <property type="entry name" value="PRION-INHIBITION AND PROPAGATION HELO DOMAIN-CONTAINING PROTEIN"/>
    <property type="match status" value="1"/>
</dbReference>
<dbReference type="AlphaFoldDB" id="A0A0U5C447"/>
<evidence type="ECO:0000313" key="3">
    <source>
        <dbReference type="Proteomes" id="UP000054771"/>
    </source>
</evidence>
<accession>A0A0U5C447</accession>
<protein>
    <recommendedName>
        <fullName evidence="1">Protein kinase domain-containing protein</fullName>
    </recommendedName>
</protein>
<dbReference type="OMA" id="HILPAQW"/>
<sequence length="578" mass="65310">MDIVGLAFATFGFVEGLVRTYDKVSTIITDAKQFDSDRSKLIAKLTTEKAVTLQLRDLLFARVPTAQDPSFFDQLDRSAQLSIHRVFEGYAGTISNYLPLEQRVLGSETTVSGHELLSEDMKRLQIEALNATLLLDSKPSSAEPKPKNKEVLKSKTSILRWIFKDKARLTNFYMEFEMWNDKAIRLIEVHLLTHQSRLALMDSHIGRPEVQKLGIRDAIKASSRATQPQLPQISAEISDFEKPWSALQNQSAIGDHSTLKLGRYDNNFVVVDSRKRDAELTETQRTTVTRRLNQLCSILENLHNMEPTVPQCVAWMQWVDKSETSLLYHIPPTLFPRPFSLLDCLPKRSSTTGPSLDERLQIAYQLAAVLDRLHTVNWVHGSIRSDNILFYEPKSPPDDESDSTHILPAQWFLYGFDYARPIDATSSFNTDTNLARNIYRHPQRWGVPTESFGPIHDIYALGVVLLELGMWRKAGSMVNVVSSTSSNAAFEVQKALVKRAKEHLGFGVGEAFQEVVLRCLQGRFDAGKGNREGRVELARQFRERVVDELRLFAFPRLGASQKISAGSLAQIESESEDC</sequence>
<dbReference type="Gene3D" id="1.20.120.1020">
    <property type="entry name" value="Prion-inhibition and propagation, HeLo domain"/>
    <property type="match status" value="1"/>
</dbReference>
<dbReference type="Gene3D" id="1.10.510.10">
    <property type="entry name" value="Transferase(Phosphotransferase) domain 1"/>
    <property type="match status" value="1"/>
</dbReference>
<evidence type="ECO:0000259" key="1">
    <source>
        <dbReference type="PROSITE" id="PS50011"/>
    </source>
</evidence>